<dbReference type="RefSeq" id="WP_166276483.1">
    <property type="nucleotide sequence ID" value="NZ_JAANNP010000001.1"/>
</dbReference>
<accession>A0ABX0GR34</accession>
<sequence>MFRYKLAAVAAATAVTAGLGLAGAGAANAQSIGEHKAKPSATVKRASYNYAHLAIRSVGGGNYSVTISGHATLTSVTPRNFSISLYSDDTWFDENLFDKNWMTTFPNGDFWTQFTIDGDTLDEDWGQDEVYARAHIWDPALGSFQLTTNVVTGSF</sequence>
<evidence type="ECO:0000313" key="3">
    <source>
        <dbReference type="Proteomes" id="UP000800981"/>
    </source>
</evidence>
<organism evidence="2 3">
    <name type="scientific">Motilibacter deserti</name>
    <dbReference type="NCBI Taxonomy" id="2714956"/>
    <lineage>
        <taxon>Bacteria</taxon>
        <taxon>Bacillati</taxon>
        <taxon>Actinomycetota</taxon>
        <taxon>Actinomycetes</taxon>
        <taxon>Motilibacterales</taxon>
        <taxon>Motilibacteraceae</taxon>
        <taxon>Motilibacter</taxon>
    </lineage>
</organism>
<evidence type="ECO:0000313" key="2">
    <source>
        <dbReference type="EMBL" id="NHC12324.1"/>
    </source>
</evidence>
<dbReference type="EMBL" id="JAANNP010000001">
    <property type="protein sequence ID" value="NHC12324.1"/>
    <property type="molecule type" value="Genomic_DNA"/>
</dbReference>
<dbReference type="Proteomes" id="UP000800981">
    <property type="component" value="Unassembled WGS sequence"/>
</dbReference>
<keyword evidence="1" id="KW-0732">Signal</keyword>
<reference evidence="2 3" key="1">
    <citation type="submission" date="2020-03" db="EMBL/GenBank/DDBJ databases">
        <title>Two novel Motilibacter sp.</title>
        <authorList>
            <person name="Liu S."/>
        </authorList>
    </citation>
    <scope>NUCLEOTIDE SEQUENCE [LARGE SCALE GENOMIC DNA]</scope>
    <source>
        <strain evidence="2 3">E257</strain>
    </source>
</reference>
<evidence type="ECO:0000256" key="1">
    <source>
        <dbReference type="SAM" id="SignalP"/>
    </source>
</evidence>
<gene>
    <name evidence="2" type="ORF">G9H71_00825</name>
</gene>
<name>A0ABX0GR34_9ACTN</name>
<feature type="chain" id="PRO_5046875429" description="PLAT domain-containing protein" evidence="1">
    <location>
        <begin position="30"/>
        <end position="155"/>
    </location>
</feature>
<feature type="signal peptide" evidence="1">
    <location>
        <begin position="1"/>
        <end position="29"/>
    </location>
</feature>
<evidence type="ECO:0008006" key="4">
    <source>
        <dbReference type="Google" id="ProtNLM"/>
    </source>
</evidence>
<keyword evidence="3" id="KW-1185">Reference proteome</keyword>
<comment type="caution">
    <text evidence="2">The sequence shown here is derived from an EMBL/GenBank/DDBJ whole genome shotgun (WGS) entry which is preliminary data.</text>
</comment>
<protein>
    <recommendedName>
        <fullName evidence="4">PLAT domain-containing protein</fullName>
    </recommendedName>
</protein>
<proteinExistence type="predicted"/>